<keyword evidence="1" id="KW-0472">Membrane</keyword>
<comment type="caution">
    <text evidence="2">The sequence shown here is derived from an EMBL/GenBank/DDBJ whole genome shotgun (WGS) entry which is preliminary data.</text>
</comment>
<sequence length="67" mass="7039">MTRRHGLMGSGGWTRVVALVLVVGLAAGIGVPYLVQAGVPLWAATLLVLVVMGVPTGMIMRAERRPD</sequence>
<evidence type="ECO:0000313" key="2">
    <source>
        <dbReference type="EMBL" id="MBE9374211.1"/>
    </source>
</evidence>
<name>A0A929FX26_9PSEU</name>
<proteinExistence type="predicted"/>
<organism evidence="2 3">
    <name type="scientific">Saccharopolyspora montiporae</name>
    <dbReference type="NCBI Taxonomy" id="2781240"/>
    <lineage>
        <taxon>Bacteria</taxon>
        <taxon>Bacillati</taxon>
        <taxon>Actinomycetota</taxon>
        <taxon>Actinomycetes</taxon>
        <taxon>Pseudonocardiales</taxon>
        <taxon>Pseudonocardiaceae</taxon>
        <taxon>Saccharopolyspora</taxon>
    </lineage>
</organism>
<keyword evidence="3" id="KW-1185">Reference proteome</keyword>
<reference evidence="2" key="1">
    <citation type="submission" date="2020-10" db="EMBL/GenBank/DDBJ databases">
        <title>Diversity and distribution of actinomycetes associated with coral in the coast of Hainan.</title>
        <authorList>
            <person name="Li F."/>
        </authorList>
    </citation>
    <scope>NUCLEOTIDE SEQUENCE</scope>
    <source>
        <strain evidence="2">HNM0983</strain>
    </source>
</reference>
<dbReference type="EMBL" id="JADEYC010000011">
    <property type="protein sequence ID" value="MBE9374211.1"/>
    <property type="molecule type" value="Genomic_DNA"/>
</dbReference>
<evidence type="ECO:0000313" key="3">
    <source>
        <dbReference type="Proteomes" id="UP000598360"/>
    </source>
</evidence>
<keyword evidence="1" id="KW-1133">Transmembrane helix</keyword>
<dbReference type="Proteomes" id="UP000598360">
    <property type="component" value="Unassembled WGS sequence"/>
</dbReference>
<gene>
    <name evidence="2" type="ORF">IQ251_07100</name>
</gene>
<protein>
    <submittedName>
        <fullName evidence="2">Uncharacterized protein</fullName>
    </submittedName>
</protein>
<accession>A0A929FX26</accession>
<feature type="transmembrane region" description="Helical" evidence="1">
    <location>
        <begin position="41"/>
        <end position="60"/>
    </location>
</feature>
<dbReference type="RefSeq" id="WP_193927667.1">
    <property type="nucleotide sequence ID" value="NZ_JADEYC010000011.1"/>
</dbReference>
<keyword evidence="1" id="KW-0812">Transmembrane</keyword>
<feature type="transmembrane region" description="Helical" evidence="1">
    <location>
        <begin position="12"/>
        <end position="35"/>
    </location>
</feature>
<dbReference type="AlphaFoldDB" id="A0A929FX26"/>
<evidence type="ECO:0000256" key="1">
    <source>
        <dbReference type="SAM" id="Phobius"/>
    </source>
</evidence>